<dbReference type="NCBIfam" id="TIGR03352">
    <property type="entry name" value="VI_chp_3"/>
    <property type="match status" value="1"/>
</dbReference>
<sequence>MAFVSLRQKLILALCCVMTGCGLTQTLTDGAISMTKANSCKKIRVLHLDFVPRAAFLASEVQTSSATMVWVYQVIERRRVDTADDQTLLRAADIVLGDDAVAAKSLLLMPNASATLDMPMDNKTRYVAIVGLFAGTGKNEHIGRLVLGCDELDPHMPRTIELGNGVLTLTPVKKRQT</sequence>
<reference evidence="2 3" key="1">
    <citation type="submission" date="2019-04" db="EMBL/GenBank/DDBJ databases">
        <authorList>
            <person name="Li M."/>
            <person name="Gao C."/>
        </authorList>
    </citation>
    <scope>NUCLEOTIDE SEQUENCE [LARGE SCALE GENOMIC DNA]</scope>
    <source>
        <strain evidence="2 3">BGMRC 2031</strain>
    </source>
</reference>
<protein>
    <submittedName>
        <fullName evidence="2">Type VI secretion system lipoprotein TssJ</fullName>
    </submittedName>
</protein>
<gene>
    <name evidence="2" type="primary">tssJ</name>
    <name evidence="2" type="ORF">FCN80_20580</name>
</gene>
<evidence type="ECO:0000313" key="3">
    <source>
        <dbReference type="Proteomes" id="UP000305202"/>
    </source>
</evidence>
<dbReference type="PANTHER" id="PTHR37625">
    <property type="entry name" value="OUTER MEMBRANE LIPOPROTEIN-RELATED"/>
    <property type="match status" value="1"/>
</dbReference>
<dbReference type="InterPro" id="IPR038706">
    <property type="entry name" value="Type_VI_SciN-like_sf"/>
</dbReference>
<keyword evidence="3" id="KW-1185">Reference proteome</keyword>
<keyword evidence="2" id="KW-0449">Lipoprotein</keyword>
<feature type="chain" id="PRO_5046210173" evidence="1">
    <location>
        <begin position="25"/>
        <end position="177"/>
    </location>
</feature>
<dbReference type="RefSeq" id="WP_136992224.1">
    <property type="nucleotide sequence ID" value="NZ_SZPQ01000039.1"/>
</dbReference>
<dbReference type="PANTHER" id="PTHR37625:SF4">
    <property type="entry name" value="OUTER MEMBRANE LIPOPROTEIN"/>
    <property type="match status" value="1"/>
</dbReference>
<evidence type="ECO:0000313" key="2">
    <source>
        <dbReference type="EMBL" id="TKI03719.1"/>
    </source>
</evidence>
<dbReference type="InterPro" id="IPR017734">
    <property type="entry name" value="T6SS_SciN"/>
</dbReference>
<comment type="caution">
    <text evidence="2">The sequence shown here is derived from an EMBL/GenBank/DDBJ whole genome shotgun (WGS) entry which is preliminary data.</text>
</comment>
<dbReference type="Proteomes" id="UP000305202">
    <property type="component" value="Unassembled WGS sequence"/>
</dbReference>
<keyword evidence="1" id="KW-0732">Signal</keyword>
<organism evidence="2 3">
    <name type="scientific">Martelella alba</name>
    <dbReference type="NCBI Taxonomy" id="2590451"/>
    <lineage>
        <taxon>Bacteria</taxon>
        <taxon>Pseudomonadati</taxon>
        <taxon>Pseudomonadota</taxon>
        <taxon>Alphaproteobacteria</taxon>
        <taxon>Hyphomicrobiales</taxon>
        <taxon>Aurantimonadaceae</taxon>
        <taxon>Martelella</taxon>
    </lineage>
</organism>
<evidence type="ECO:0000256" key="1">
    <source>
        <dbReference type="SAM" id="SignalP"/>
    </source>
</evidence>
<dbReference type="EMBL" id="SZPQ01000039">
    <property type="protein sequence ID" value="TKI03719.1"/>
    <property type="molecule type" value="Genomic_DNA"/>
</dbReference>
<name>A0ABY2SH83_9HYPH</name>
<dbReference type="Pfam" id="PF12790">
    <property type="entry name" value="T6SS-SciN"/>
    <property type="match status" value="1"/>
</dbReference>
<proteinExistence type="predicted"/>
<dbReference type="Gene3D" id="2.60.40.4150">
    <property type="entry name" value="Type VI secretion system, lipoprotein SciN"/>
    <property type="match status" value="1"/>
</dbReference>
<dbReference type="PROSITE" id="PS51257">
    <property type="entry name" value="PROKAR_LIPOPROTEIN"/>
    <property type="match status" value="1"/>
</dbReference>
<feature type="signal peptide" evidence="1">
    <location>
        <begin position="1"/>
        <end position="24"/>
    </location>
</feature>
<accession>A0ABY2SH83</accession>